<keyword evidence="5" id="KW-1185">Reference proteome</keyword>
<evidence type="ECO:0000256" key="2">
    <source>
        <dbReference type="ARBA" id="ARBA00023315"/>
    </source>
</evidence>
<keyword evidence="2 4" id="KW-0012">Acyltransferase</keyword>
<organism evidence="4 5">
    <name type="scientific">Sagittula salina</name>
    <dbReference type="NCBI Taxonomy" id="2820268"/>
    <lineage>
        <taxon>Bacteria</taxon>
        <taxon>Pseudomonadati</taxon>
        <taxon>Pseudomonadota</taxon>
        <taxon>Alphaproteobacteria</taxon>
        <taxon>Rhodobacterales</taxon>
        <taxon>Roseobacteraceae</taxon>
        <taxon>Sagittula</taxon>
    </lineage>
</organism>
<dbReference type="AlphaFoldDB" id="A0A940MLG1"/>
<name>A0A940MLG1_9RHOB</name>
<dbReference type="Gene3D" id="3.40.630.30">
    <property type="match status" value="1"/>
</dbReference>
<dbReference type="InterPro" id="IPR050832">
    <property type="entry name" value="Bact_Acetyltransf"/>
</dbReference>
<dbReference type="InterPro" id="IPR016181">
    <property type="entry name" value="Acyl_CoA_acyltransferase"/>
</dbReference>
<dbReference type="PROSITE" id="PS51186">
    <property type="entry name" value="GNAT"/>
    <property type="match status" value="1"/>
</dbReference>
<evidence type="ECO:0000256" key="1">
    <source>
        <dbReference type="ARBA" id="ARBA00022679"/>
    </source>
</evidence>
<reference evidence="4" key="1">
    <citation type="submission" date="2021-03" db="EMBL/GenBank/DDBJ databases">
        <title>Sagittula salina sp. nov. strain M10.9X isolated from the marine waste.</title>
        <authorList>
            <person name="Satari L."/>
            <person name="Molina-Menor E."/>
            <person name="Vidal-Verdu A."/>
            <person name="Pascual J."/>
            <person name="Pereto J."/>
            <person name="Porcar M."/>
        </authorList>
    </citation>
    <scope>NUCLEOTIDE SEQUENCE</scope>
    <source>
        <strain evidence="4">M10.9X</strain>
    </source>
</reference>
<dbReference type="SUPFAM" id="SSF55729">
    <property type="entry name" value="Acyl-CoA N-acyltransferases (Nat)"/>
    <property type="match status" value="1"/>
</dbReference>
<dbReference type="CDD" id="cd04301">
    <property type="entry name" value="NAT_SF"/>
    <property type="match status" value="1"/>
</dbReference>
<dbReference type="GO" id="GO:0016747">
    <property type="term" value="F:acyltransferase activity, transferring groups other than amino-acyl groups"/>
    <property type="evidence" value="ECO:0007669"/>
    <property type="project" value="InterPro"/>
</dbReference>
<dbReference type="Pfam" id="PF13508">
    <property type="entry name" value="Acetyltransf_7"/>
    <property type="match status" value="1"/>
</dbReference>
<accession>A0A940MLG1</accession>
<evidence type="ECO:0000313" key="4">
    <source>
        <dbReference type="EMBL" id="MBP0484000.1"/>
    </source>
</evidence>
<dbReference type="PANTHER" id="PTHR43877:SF2">
    <property type="entry name" value="AMINOALKYLPHOSPHONATE N-ACETYLTRANSFERASE-RELATED"/>
    <property type="match status" value="1"/>
</dbReference>
<dbReference type="Proteomes" id="UP000675940">
    <property type="component" value="Unassembled WGS sequence"/>
</dbReference>
<protein>
    <submittedName>
        <fullName evidence="4">GNAT family N-acetyltransferase</fullName>
        <ecNumber evidence="4">2.3.1.-</ecNumber>
    </submittedName>
</protein>
<dbReference type="EC" id="2.3.1.-" evidence="4"/>
<evidence type="ECO:0000259" key="3">
    <source>
        <dbReference type="PROSITE" id="PS51186"/>
    </source>
</evidence>
<comment type="caution">
    <text evidence="4">The sequence shown here is derived from an EMBL/GenBank/DDBJ whole genome shotgun (WGS) entry which is preliminary data.</text>
</comment>
<gene>
    <name evidence="4" type="ORF">J5474_16080</name>
</gene>
<evidence type="ECO:0000313" key="5">
    <source>
        <dbReference type="Proteomes" id="UP000675940"/>
    </source>
</evidence>
<dbReference type="EMBL" id="JAGISH010000009">
    <property type="protein sequence ID" value="MBP0484000.1"/>
    <property type="molecule type" value="Genomic_DNA"/>
</dbReference>
<dbReference type="InterPro" id="IPR000182">
    <property type="entry name" value="GNAT_dom"/>
</dbReference>
<feature type="domain" description="N-acetyltransferase" evidence="3">
    <location>
        <begin position="5"/>
        <end position="145"/>
    </location>
</feature>
<sequence>MRARVTLRPATPLDAGALGEIMTQATQAATWKPRLHSSVEDIAHAGRMIDLGWITVAELDGCIAGFLAREGGYVHGLYIADGAQGRGLGRALLQDAKARRDRLDLWTLQRNTGARRFYRREGFAEGETTPGRHNDEGLPDVHFTWCAA</sequence>
<proteinExistence type="predicted"/>
<dbReference type="PANTHER" id="PTHR43877">
    <property type="entry name" value="AMINOALKYLPHOSPHONATE N-ACETYLTRANSFERASE-RELATED-RELATED"/>
    <property type="match status" value="1"/>
</dbReference>
<keyword evidence="1 4" id="KW-0808">Transferase</keyword>